<sequence>MRTGWKGIMGGVVLATLAACGQAADERQPPPDDGKPRMPPPEAFAACAGKTEGAAVSFTGRDGKRAMKGVCRDFDGKLAAAPDHPPGGPGGGDREGPPPGPPPGEEDE</sequence>
<evidence type="ECO:0000256" key="1">
    <source>
        <dbReference type="SAM" id="MobiDB-lite"/>
    </source>
</evidence>
<dbReference type="STRING" id="137658.SAMN05216186_13036"/>
<reference evidence="2 3" key="1">
    <citation type="submission" date="2016-10" db="EMBL/GenBank/DDBJ databases">
        <authorList>
            <person name="de Groot N.N."/>
        </authorList>
    </citation>
    <scope>NUCLEOTIDE SEQUENCE [LARGE SCALE GENOMIC DNA]</scope>
    <source>
        <strain evidence="2 3">JCM 21544</strain>
    </source>
</reference>
<protein>
    <recommendedName>
        <fullName evidence="4">Lipoprotein</fullName>
    </recommendedName>
</protein>
<dbReference type="PROSITE" id="PS51257">
    <property type="entry name" value="PROKAR_LIPOPROTEIN"/>
    <property type="match status" value="1"/>
</dbReference>
<proteinExistence type="predicted"/>
<feature type="compositionally biased region" description="Basic and acidic residues" evidence="1">
    <location>
        <begin position="24"/>
        <end position="36"/>
    </location>
</feature>
<gene>
    <name evidence="2" type="ORF">SAMN05216186_13036</name>
</gene>
<feature type="region of interest" description="Disordered" evidence="1">
    <location>
        <begin position="76"/>
        <end position="108"/>
    </location>
</feature>
<accession>A0A1G9MTP8</accession>
<organism evidence="2 3">
    <name type="scientific">Pseudomonas indica</name>
    <dbReference type="NCBI Taxonomy" id="137658"/>
    <lineage>
        <taxon>Bacteria</taxon>
        <taxon>Pseudomonadati</taxon>
        <taxon>Pseudomonadota</taxon>
        <taxon>Gammaproteobacteria</taxon>
        <taxon>Pseudomonadales</taxon>
        <taxon>Pseudomonadaceae</taxon>
        <taxon>Pseudomonas</taxon>
    </lineage>
</organism>
<evidence type="ECO:0008006" key="4">
    <source>
        <dbReference type="Google" id="ProtNLM"/>
    </source>
</evidence>
<evidence type="ECO:0000313" key="3">
    <source>
        <dbReference type="Proteomes" id="UP000198706"/>
    </source>
</evidence>
<feature type="compositionally biased region" description="Pro residues" evidence="1">
    <location>
        <begin position="97"/>
        <end position="108"/>
    </location>
</feature>
<keyword evidence="3" id="KW-1185">Reference proteome</keyword>
<dbReference type="AlphaFoldDB" id="A0A1G9MTP8"/>
<dbReference type="Proteomes" id="UP000198706">
    <property type="component" value="Unassembled WGS sequence"/>
</dbReference>
<name>A0A1G9MTP8_9PSED</name>
<feature type="region of interest" description="Disordered" evidence="1">
    <location>
        <begin position="22"/>
        <end position="42"/>
    </location>
</feature>
<dbReference type="EMBL" id="FNFD01000030">
    <property type="protein sequence ID" value="SDL77638.1"/>
    <property type="molecule type" value="Genomic_DNA"/>
</dbReference>
<evidence type="ECO:0000313" key="2">
    <source>
        <dbReference type="EMBL" id="SDL77638.1"/>
    </source>
</evidence>